<dbReference type="EMBL" id="JABBWE010000086">
    <property type="protein sequence ID" value="KAG1786895.1"/>
    <property type="molecule type" value="Genomic_DNA"/>
</dbReference>
<dbReference type="OrthoDB" id="428577at2759"/>
<dbReference type="SUPFAM" id="SSF54236">
    <property type="entry name" value="Ubiquitin-like"/>
    <property type="match status" value="1"/>
</dbReference>
<gene>
    <name evidence="2" type="ORF">HD556DRAFT_1412055</name>
</gene>
<reference evidence="2" key="1">
    <citation type="journal article" date="2020" name="New Phytol.">
        <title>Comparative genomics reveals dynamic genome evolution in host specialist ectomycorrhizal fungi.</title>
        <authorList>
            <person name="Lofgren L.A."/>
            <person name="Nguyen N.H."/>
            <person name="Vilgalys R."/>
            <person name="Ruytinx J."/>
            <person name="Liao H.L."/>
            <person name="Branco S."/>
            <person name="Kuo A."/>
            <person name="LaButti K."/>
            <person name="Lipzen A."/>
            <person name="Andreopoulos W."/>
            <person name="Pangilinan J."/>
            <person name="Riley R."/>
            <person name="Hundley H."/>
            <person name="Na H."/>
            <person name="Barry K."/>
            <person name="Grigoriev I.V."/>
            <person name="Stajich J.E."/>
            <person name="Kennedy P.G."/>
        </authorList>
    </citation>
    <scope>NUCLEOTIDE SEQUENCE</scope>
    <source>
        <strain evidence="2">S12</strain>
    </source>
</reference>
<protein>
    <recommendedName>
        <fullName evidence="1">Ubiquitin-like domain-containing protein</fullName>
    </recommendedName>
</protein>
<name>A0A9P7ADZ9_9AGAM</name>
<dbReference type="Pfam" id="PF11976">
    <property type="entry name" value="Rad60-SLD"/>
    <property type="match status" value="1"/>
</dbReference>
<evidence type="ECO:0000259" key="1">
    <source>
        <dbReference type="PROSITE" id="PS50053"/>
    </source>
</evidence>
<feature type="domain" description="Ubiquitin-like" evidence="1">
    <location>
        <begin position="147"/>
        <end position="217"/>
    </location>
</feature>
<evidence type="ECO:0000313" key="3">
    <source>
        <dbReference type="Proteomes" id="UP000719766"/>
    </source>
</evidence>
<dbReference type="InterPro" id="IPR022617">
    <property type="entry name" value="Rad60/SUMO-like_dom"/>
</dbReference>
<accession>A0A9P7ADZ9</accession>
<dbReference type="Gene3D" id="3.10.20.90">
    <property type="entry name" value="Phosphatidylinositol 3-kinase Catalytic Subunit, Chain A, domain 1"/>
    <property type="match status" value="1"/>
</dbReference>
<dbReference type="PROSITE" id="PS50053">
    <property type="entry name" value="UBIQUITIN_2"/>
    <property type="match status" value="1"/>
</dbReference>
<dbReference type="GeneID" id="64597963"/>
<dbReference type="Proteomes" id="UP000719766">
    <property type="component" value="Unassembled WGS sequence"/>
</dbReference>
<keyword evidence="3" id="KW-1185">Reference proteome</keyword>
<evidence type="ECO:0000313" key="2">
    <source>
        <dbReference type="EMBL" id="KAG1786895.1"/>
    </source>
</evidence>
<dbReference type="CDD" id="cd17039">
    <property type="entry name" value="Ubl_ubiquitin_like"/>
    <property type="match status" value="1"/>
</dbReference>
<dbReference type="RefSeq" id="XP_041154291.1">
    <property type="nucleotide sequence ID" value="XM_041304199.1"/>
</dbReference>
<sequence length="457" mass="51209">MSGSTQSKETSILRCLVLKYGPKRVLVKRQKSYNLMFNSACRTFPSISRDILTFQTNQLDVCDGHYVEITAEVWSDIIDLLHVVEVTRRVKMTLPVPLPLDDQAIQLPDNQSAPGQVNEQDSSMNDDEVWDIVPTLPEQAPESDGQVTIKLVFLSGEIKTTKISREMQVNKLVADISQTLGRHPTYIEAIFGGVRMHVNRSIGSYNIEDGDSVTIQVHNGCALAKKPVIYLYSPSDIDVSVKLSLIPEWSLSVIYPVVTTEDHGRRLEWNVRTNHDGSLTEHNSGLNVSYLFWEAEINSHAFPAPPASKPQPVDAFNPVFSSLDDTDSIVTPVDKVTVYLDNSLKVLGLHTEARTSFITYWLPSILKHEYVALRFVPQAAFERAASLHISPQPDVVTRVFMLFKGIRKEDLANWTNARIQAEKDVAWWVNVIGVDPARAGDVTLFRALEWGGMEVLI</sequence>
<comment type="caution">
    <text evidence="2">The sequence shown here is derived from an EMBL/GenBank/DDBJ whole genome shotgun (WGS) entry which is preliminary data.</text>
</comment>
<dbReference type="InterPro" id="IPR029071">
    <property type="entry name" value="Ubiquitin-like_domsf"/>
</dbReference>
<organism evidence="2 3">
    <name type="scientific">Suillus plorans</name>
    <dbReference type="NCBI Taxonomy" id="116603"/>
    <lineage>
        <taxon>Eukaryota</taxon>
        <taxon>Fungi</taxon>
        <taxon>Dikarya</taxon>
        <taxon>Basidiomycota</taxon>
        <taxon>Agaricomycotina</taxon>
        <taxon>Agaricomycetes</taxon>
        <taxon>Agaricomycetidae</taxon>
        <taxon>Boletales</taxon>
        <taxon>Suillineae</taxon>
        <taxon>Suillaceae</taxon>
        <taxon>Suillus</taxon>
    </lineage>
</organism>
<proteinExistence type="predicted"/>
<dbReference type="InterPro" id="IPR000626">
    <property type="entry name" value="Ubiquitin-like_dom"/>
</dbReference>
<dbReference type="AlphaFoldDB" id="A0A9P7ADZ9"/>